<dbReference type="GO" id="GO:0035925">
    <property type="term" value="F:mRNA 3'-UTR AU-rich region binding"/>
    <property type="evidence" value="ECO:0007669"/>
    <property type="project" value="TreeGrafter"/>
</dbReference>
<evidence type="ECO:0000259" key="3">
    <source>
        <dbReference type="SMART" id="SM00829"/>
    </source>
</evidence>
<dbReference type="CDD" id="cd05286">
    <property type="entry name" value="QOR2"/>
    <property type="match status" value="1"/>
</dbReference>
<dbReference type="InterPro" id="IPR047618">
    <property type="entry name" value="QOR-like"/>
</dbReference>
<sequence length="323" mass="33178">MRQVVTYRHGPPDVLAVVDTPTPHAGSGQVVVQVAAAGVNYLDVYQRSGAYTVPLPFPLGVEGSGVVVEAGPDTPGFDVGDRVVWMGGRGAYATHCLVAADSLIKVPTAVALTDAAAVLVQGMTAHFLATDVVRLGVGDTCLVHAAAGGVGGLLTQLAVQRGATVVATVSTAAKAEAARQAGAAHVIDYSSGEFAQRVMDVTGGIGVDAVYDGQGGSIVEEGLRCLRPRGAFVLYGQTAGPVAPLDPRLLNARGSLFFTKPSLSHYDTTPDAVSRRAGEVLACVADGRLTPRVHGHYLLEGAAQAHTALETRATIGKLLLCPR</sequence>
<keyword evidence="1" id="KW-0521">NADP</keyword>
<evidence type="ECO:0000256" key="1">
    <source>
        <dbReference type="ARBA" id="ARBA00022857"/>
    </source>
</evidence>
<dbReference type="GO" id="GO:0005829">
    <property type="term" value="C:cytosol"/>
    <property type="evidence" value="ECO:0007669"/>
    <property type="project" value="TreeGrafter"/>
</dbReference>
<dbReference type="Pfam" id="PF08240">
    <property type="entry name" value="ADH_N"/>
    <property type="match status" value="1"/>
</dbReference>
<dbReference type="GO" id="GO:0070402">
    <property type="term" value="F:NADPH binding"/>
    <property type="evidence" value="ECO:0007669"/>
    <property type="project" value="TreeGrafter"/>
</dbReference>
<dbReference type="InterPro" id="IPR013154">
    <property type="entry name" value="ADH-like_N"/>
</dbReference>
<dbReference type="Gene3D" id="3.90.180.10">
    <property type="entry name" value="Medium-chain alcohol dehydrogenases, catalytic domain"/>
    <property type="match status" value="1"/>
</dbReference>
<dbReference type="PANTHER" id="PTHR48106">
    <property type="entry name" value="QUINONE OXIDOREDUCTASE PIG3-RELATED"/>
    <property type="match status" value="1"/>
</dbReference>
<dbReference type="EMBL" id="BOQP01000051">
    <property type="protein sequence ID" value="GIM82496.1"/>
    <property type="molecule type" value="Genomic_DNA"/>
</dbReference>
<evidence type="ECO:0000256" key="2">
    <source>
        <dbReference type="ARBA" id="ARBA00023002"/>
    </source>
</evidence>
<dbReference type="InterPro" id="IPR013149">
    <property type="entry name" value="ADH-like_C"/>
</dbReference>
<dbReference type="InterPro" id="IPR036291">
    <property type="entry name" value="NAD(P)-bd_dom_sf"/>
</dbReference>
<dbReference type="InterPro" id="IPR011032">
    <property type="entry name" value="GroES-like_sf"/>
</dbReference>
<organism evidence="4 5">
    <name type="scientific">Winogradskya consettensis</name>
    <dbReference type="NCBI Taxonomy" id="113560"/>
    <lineage>
        <taxon>Bacteria</taxon>
        <taxon>Bacillati</taxon>
        <taxon>Actinomycetota</taxon>
        <taxon>Actinomycetes</taxon>
        <taxon>Micromonosporales</taxon>
        <taxon>Micromonosporaceae</taxon>
        <taxon>Winogradskya</taxon>
    </lineage>
</organism>
<dbReference type="AlphaFoldDB" id="A0A919T1Q1"/>
<dbReference type="GO" id="GO:0003960">
    <property type="term" value="F:quinone reductase (NADPH) activity"/>
    <property type="evidence" value="ECO:0007669"/>
    <property type="project" value="InterPro"/>
</dbReference>
<keyword evidence="2" id="KW-0560">Oxidoreductase</keyword>
<feature type="domain" description="Enoyl reductase (ER)" evidence="3">
    <location>
        <begin position="10"/>
        <end position="320"/>
    </location>
</feature>
<dbReference type="Pfam" id="PF00107">
    <property type="entry name" value="ADH_zinc_N"/>
    <property type="match status" value="1"/>
</dbReference>
<gene>
    <name evidence="4" type="ORF">Aco04nite_81900</name>
</gene>
<dbReference type="PANTHER" id="PTHR48106:SF13">
    <property type="entry name" value="QUINONE OXIDOREDUCTASE-RELATED"/>
    <property type="match status" value="1"/>
</dbReference>
<dbReference type="SUPFAM" id="SSF51735">
    <property type="entry name" value="NAD(P)-binding Rossmann-fold domains"/>
    <property type="match status" value="1"/>
</dbReference>
<protein>
    <submittedName>
        <fullName evidence="4">Alcohol dehydrogenase</fullName>
    </submittedName>
</protein>
<dbReference type="RefSeq" id="WP_213002560.1">
    <property type="nucleotide sequence ID" value="NZ_BAAATW010000002.1"/>
</dbReference>
<evidence type="ECO:0000313" key="5">
    <source>
        <dbReference type="Proteomes" id="UP000680865"/>
    </source>
</evidence>
<keyword evidence="5" id="KW-1185">Reference proteome</keyword>
<dbReference type="Gene3D" id="3.40.50.720">
    <property type="entry name" value="NAD(P)-binding Rossmann-like Domain"/>
    <property type="match status" value="1"/>
</dbReference>
<name>A0A919T1Q1_9ACTN</name>
<dbReference type="Proteomes" id="UP000680865">
    <property type="component" value="Unassembled WGS sequence"/>
</dbReference>
<reference evidence="4" key="1">
    <citation type="submission" date="2021-03" db="EMBL/GenBank/DDBJ databases">
        <title>Whole genome shotgun sequence of Actinoplanes consettensis NBRC 14913.</title>
        <authorList>
            <person name="Komaki H."/>
            <person name="Tamura T."/>
        </authorList>
    </citation>
    <scope>NUCLEOTIDE SEQUENCE</scope>
    <source>
        <strain evidence="4">NBRC 14913</strain>
    </source>
</reference>
<accession>A0A919T1Q1</accession>
<dbReference type="SMART" id="SM00829">
    <property type="entry name" value="PKS_ER"/>
    <property type="match status" value="1"/>
</dbReference>
<comment type="caution">
    <text evidence="4">The sequence shown here is derived from an EMBL/GenBank/DDBJ whole genome shotgun (WGS) entry which is preliminary data.</text>
</comment>
<proteinExistence type="predicted"/>
<dbReference type="SUPFAM" id="SSF50129">
    <property type="entry name" value="GroES-like"/>
    <property type="match status" value="1"/>
</dbReference>
<dbReference type="InterPro" id="IPR020843">
    <property type="entry name" value="ER"/>
</dbReference>
<evidence type="ECO:0000313" key="4">
    <source>
        <dbReference type="EMBL" id="GIM82496.1"/>
    </source>
</evidence>